<dbReference type="PANTHER" id="PTHR33021">
    <property type="entry name" value="BLUE COPPER PROTEIN"/>
    <property type="match status" value="1"/>
</dbReference>
<evidence type="ECO:0000259" key="2">
    <source>
        <dbReference type="PROSITE" id="PS51485"/>
    </source>
</evidence>
<sequence length="132" mass="15097">MAFMLFMVLMAIYVVFVNYSYYEGGDVVGENWNSGRSIDYQWWSIGVGDSIRKYTSPFVAQDGKMVKCYNCYDPGFSNDLVQVRGISEYDSCNTENPIATYTSGEDNITIKHPGHYFFICGFDPDHCKLRGR</sequence>
<keyword evidence="1" id="KW-0732">Signal</keyword>
<dbReference type="InterPro" id="IPR003245">
    <property type="entry name" value="Phytocyanin_dom"/>
</dbReference>
<evidence type="ECO:0000313" key="3">
    <source>
        <dbReference type="EMBL" id="CAI9107832.1"/>
    </source>
</evidence>
<evidence type="ECO:0000313" key="4">
    <source>
        <dbReference type="Proteomes" id="UP001161247"/>
    </source>
</evidence>
<dbReference type="SUPFAM" id="SSF49503">
    <property type="entry name" value="Cupredoxins"/>
    <property type="match status" value="1"/>
</dbReference>
<proteinExistence type="predicted"/>
<dbReference type="AlphaFoldDB" id="A0AAV1DMA7"/>
<feature type="chain" id="PRO_5043505517" evidence="1">
    <location>
        <begin position="20"/>
        <end position="132"/>
    </location>
</feature>
<dbReference type="PANTHER" id="PTHR33021:SF339">
    <property type="entry name" value="OS07G0570600 PROTEIN"/>
    <property type="match status" value="1"/>
</dbReference>
<dbReference type="Proteomes" id="UP001161247">
    <property type="component" value="Chromosome 5"/>
</dbReference>
<organism evidence="3 4">
    <name type="scientific">Oldenlandia corymbosa var. corymbosa</name>
    <dbReference type="NCBI Taxonomy" id="529605"/>
    <lineage>
        <taxon>Eukaryota</taxon>
        <taxon>Viridiplantae</taxon>
        <taxon>Streptophyta</taxon>
        <taxon>Embryophyta</taxon>
        <taxon>Tracheophyta</taxon>
        <taxon>Spermatophyta</taxon>
        <taxon>Magnoliopsida</taxon>
        <taxon>eudicotyledons</taxon>
        <taxon>Gunneridae</taxon>
        <taxon>Pentapetalae</taxon>
        <taxon>asterids</taxon>
        <taxon>lamiids</taxon>
        <taxon>Gentianales</taxon>
        <taxon>Rubiaceae</taxon>
        <taxon>Rubioideae</taxon>
        <taxon>Spermacoceae</taxon>
        <taxon>Hedyotis-Oldenlandia complex</taxon>
        <taxon>Oldenlandia</taxon>
    </lineage>
</organism>
<evidence type="ECO:0000256" key="1">
    <source>
        <dbReference type="SAM" id="SignalP"/>
    </source>
</evidence>
<feature type="domain" description="Phytocyanin" evidence="2">
    <location>
        <begin position="19"/>
        <end position="132"/>
    </location>
</feature>
<protein>
    <submittedName>
        <fullName evidence="3">OLC1v1007300C1</fullName>
    </submittedName>
</protein>
<dbReference type="InterPro" id="IPR008972">
    <property type="entry name" value="Cupredoxin"/>
</dbReference>
<feature type="signal peptide" evidence="1">
    <location>
        <begin position="1"/>
        <end position="19"/>
    </location>
</feature>
<dbReference type="GO" id="GO:0005886">
    <property type="term" value="C:plasma membrane"/>
    <property type="evidence" value="ECO:0007669"/>
    <property type="project" value="TreeGrafter"/>
</dbReference>
<dbReference type="EMBL" id="OX459122">
    <property type="protein sequence ID" value="CAI9107832.1"/>
    <property type="molecule type" value="Genomic_DNA"/>
</dbReference>
<dbReference type="Pfam" id="PF02298">
    <property type="entry name" value="Cu_bind_like"/>
    <property type="match status" value="1"/>
</dbReference>
<reference evidence="3" key="1">
    <citation type="submission" date="2023-03" db="EMBL/GenBank/DDBJ databases">
        <authorList>
            <person name="Julca I."/>
        </authorList>
    </citation>
    <scope>NUCLEOTIDE SEQUENCE</scope>
</reference>
<dbReference type="Gene3D" id="2.60.40.420">
    <property type="entry name" value="Cupredoxins - blue copper proteins"/>
    <property type="match status" value="1"/>
</dbReference>
<gene>
    <name evidence="3" type="ORF">OLC1_LOCUS16041</name>
</gene>
<dbReference type="InterPro" id="IPR039391">
    <property type="entry name" value="Phytocyanin-like"/>
</dbReference>
<name>A0AAV1DMA7_OLDCO</name>
<accession>A0AAV1DMA7</accession>
<dbReference type="PROSITE" id="PS51485">
    <property type="entry name" value="PHYTOCYANIN"/>
    <property type="match status" value="1"/>
</dbReference>
<dbReference type="GO" id="GO:0009055">
    <property type="term" value="F:electron transfer activity"/>
    <property type="evidence" value="ECO:0007669"/>
    <property type="project" value="InterPro"/>
</dbReference>
<keyword evidence="4" id="KW-1185">Reference proteome</keyword>